<evidence type="ECO:0000313" key="1">
    <source>
        <dbReference type="EMBL" id="WXB04199.1"/>
    </source>
</evidence>
<protein>
    <submittedName>
        <fullName evidence="1">Uncharacterized protein</fullName>
    </submittedName>
</protein>
<dbReference type="Pfam" id="PF07676">
    <property type="entry name" value="PD40"/>
    <property type="match status" value="2"/>
</dbReference>
<name>A0ABZ2L3Q9_9BACT</name>
<gene>
    <name evidence="1" type="ORF">LVJ94_45755</name>
</gene>
<evidence type="ECO:0000313" key="2">
    <source>
        <dbReference type="Proteomes" id="UP001374803"/>
    </source>
</evidence>
<accession>A0ABZ2L3Q9</accession>
<keyword evidence="2" id="KW-1185">Reference proteome</keyword>
<dbReference type="Proteomes" id="UP001374803">
    <property type="component" value="Chromosome"/>
</dbReference>
<dbReference type="InterPro" id="IPR011659">
    <property type="entry name" value="WD40"/>
</dbReference>
<proteinExistence type="predicted"/>
<dbReference type="InterPro" id="IPR011042">
    <property type="entry name" value="6-blade_b-propeller_TolB-like"/>
</dbReference>
<sequence>MTRESLRMGRGVWVVGLTAFAATCVSLSPIACSSSDNDEPLRTADASSDTLLVPPAPCDLSKDFGAPTTVPGLPTGAAKGSGGRLSPDELAIYYDDGKGLVAATRPDRSSPFTTKAWFDAVNSGKGDYTPWVSADGRTVFFVSGRTDGAGTLFRAERSDTGGAFGPAKEEPVRPFVNGVTEPYVRENVELWFGLRSGTDARIARSAIASDGGFEPAAAQSELREGSSSDGSPVISSDGLTIFFASKRPTSVDYDIWTATRASATGTFSKPTRVPSLSTAYSDSPTWISSDSCRLYLTSDRPEGTSDAGANTPHIWVSARPH</sequence>
<reference evidence="1" key="1">
    <citation type="submission" date="2021-12" db="EMBL/GenBank/DDBJ databases">
        <title>Discovery of the Pendulisporaceae a myxobacterial family with distinct sporulation behavior and unique specialized metabolism.</title>
        <authorList>
            <person name="Garcia R."/>
            <person name="Popoff A."/>
            <person name="Bader C.D."/>
            <person name="Loehr J."/>
            <person name="Walesch S."/>
            <person name="Walt C."/>
            <person name="Boldt J."/>
            <person name="Bunk B."/>
            <person name="Haeckl F.J.F.P.J."/>
            <person name="Gunesch A.P."/>
            <person name="Birkelbach J."/>
            <person name="Nuebel U."/>
            <person name="Pietschmann T."/>
            <person name="Bach T."/>
            <person name="Mueller R."/>
        </authorList>
    </citation>
    <scope>NUCLEOTIDE SEQUENCE</scope>
    <source>
        <strain evidence="1">MSr11367</strain>
    </source>
</reference>
<dbReference type="Gene3D" id="2.120.10.30">
    <property type="entry name" value="TolB, C-terminal domain"/>
    <property type="match status" value="1"/>
</dbReference>
<dbReference type="SUPFAM" id="SSF82171">
    <property type="entry name" value="DPP6 N-terminal domain-like"/>
    <property type="match status" value="1"/>
</dbReference>
<dbReference type="EMBL" id="CP089983">
    <property type="protein sequence ID" value="WXB04199.1"/>
    <property type="molecule type" value="Genomic_DNA"/>
</dbReference>
<organism evidence="1 2">
    <name type="scientific">Pendulispora rubella</name>
    <dbReference type="NCBI Taxonomy" id="2741070"/>
    <lineage>
        <taxon>Bacteria</taxon>
        <taxon>Pseudomonadati</taxon>
        <taxon>Myxococcota</taxon>
        <taxon>Myxococcia</taxon>
        <taxon>Myxococcales</taxon>
        <taxon>Sorangiineae</taxon>
        <taxon>Pendulisporaceae</taxon>
        <taxon>Pendulispora</taxon>
    </lineage>
</organism>
<dbReference type="RefSeq" id="WP_394833836.1">
    <property type="nucleotide sequence ID" value="NZ_CP089929.1"/>
</dbReference>